<evidence type="ECO:0000256" key="1">
    <source>
        <dbReference type="SAM" id="SignalP"/>
    </source>
</evidence>
<organism evidence="2 3">
    <name type="scientific">Symmachiella dynata</name>
    <dbReference type="NCBI Taxonomy" id="2527995"/>
    <lineage>
        <taxon>Bacteria</taxon>
        <taxon>Pseudomonadati</taxon>
        <taxon>Planctomycetota</taxon>
        <taxon>Planctomycetia</taxon>
        <taxon>Planctomycetales</taxon>
        <taxon>Planctomycetaceae</taxon>
        <taxon>Symmachiella</taxon>
    </lineage>
</organism>
<dbReference type="EMBL" id="CP036276">
    <property type="protein sequence ID" value="QDU42952.1"/>
    <property type="molecule type" value="Genomic_DNA"/>
</dbReference>
<gene>
    <name evidence="2" type="ORF">Mal52_14220</name>
</gene>
<keyword evidence="3" id="KW-1185">Reference proteome</keyword>
<evidence type="ECO:0000313" key="2">
    <source>
        <dbReference type="EMBL" id="QDU42952.1"/>
    </source>
</evidence>
<name>A0A517ZKD0_9PLAN</name>
<sequence length="139" mass="15154" precursor="true">MTMVFFRSWPKLLACTLLLGLAGCGDNTSVWVNGDVSYQGEDVEDGTIFFFPEHGEGSGTRITNGKYSISQPPGATAGVNRVQLSWSRKTGKVIHLGPGGKGPDIDEMKEAFPPKYNSESELEVTLEPGNNVFDFHLEE</sequence>
<evidence type="ECO:0000313" key="3">
    <source>
        <dbReference type="Proteomes" id="UP000319383"/>
    </source>
</evidence>
<feature type="chain" id="PRO_5022243789" evidence="1">
    <location>
        <begin position="23"/>
        <end position="139"/>
    </location>
</feature>
<proteinExistence type="predicted"/>
<dbReference type="Proteomes" id="UP000319383">
    <property type="component" value="Chromosome"/>
</dbReference>
<feature type="signal peptide" evidence="1">
    <location>
        <begin position="1"/>
        <end position="22"/>
    </location>
</feature>
<protein>
    <submittedName>
        <fullName evidence="2">Uncharacterized protein</fullName>
    </submittedName>
</protein>
<dbReference type="AlphaFoldDB" id="A0A517ZKD0"/>
<accession>A0A517ZKD0</accession>
<keyword evidence="1" id="KW-0732">Signal</keyword>
<dbReference type="PROSITE" id="PS51257">
    <property type="entry name" value="PROKAR_LIPOPROTEIN"/>
    <property type="match status" value="1"/>
</dbReference>
<reference evidence="2 3" key="1">
    <citation type="submission" date="2019-02" db="EMBL/GenBank/DDBJ databases">
        <title>Deep-cultivation of Planctomycetes and their phenomic and genomic characterization uncovers novel biology.</title>
        <authorList>
            <person name="Wiegand S."/>
            <person name="Jogler M."/>
            <person name="Boedeker C."/>
            <person name="Pinto D."/>
            <person name="Vollmers J."/>
            <person name="Rivas-Marin E."/>
            <person name="Kohn T."/>
            <person name="Peeters S.H."/>
            <person name="Heuer A."/>
            <person name="Rast P."/>
            <person name="Oberbeckmann S."/>
            <person name="Bunk B."/>
            <person name="Jeske O."/>
            <person name="Meyerdierks A."/>
            <person name="Storesund J.E."/>
            <person name="Kallscheuer N."/>
            <person name="Luecker S."/>
            <person name="Lage O.M."/>
            <person name="Pohl T."/>
            <person name="Merkel B.J."/>
            <person name="Hornburger P."/>
            <person name="Mueller R.-W."/>
            <person name="Bruemmer F."/>
            <person name="Labrenz M."/>
            <person name="Spormann A.M."/>
            <person name="Op den Camp H."/>
            <person name="Overmann J."/>
            <person name="Amann R."/>
            <person name="Jetten M.S.M."/>
            <person name="Mascher T."/>
            <person name="Medema M.H."/>
            <person name="Devos D.P."/>
            <person name="Kaster A.-K."/>
            <person name="Ovreas L."/>
            <person name="Rohde M."/>
            <person name="Galperin M.Y."/>
            <person name="Jogler C."/>
        </authorList>
    </citation>
    <scope>NUCLEOTIDE SEQUENCE [LARGE SCALE GENOMIC DNA]</scope>
    <source>
        <strain evidence="2 3">Mal52</strain>
    </source>
</reference>
<dbReference type="KEGG" id="sdyn:Mal52_14220"/>
<dbReference type="RefSeq" id="WP_145374942.1">
    <property type="nucleotide sequence ID" value="NZ_CP036276.1"/>
</dbReference>